<protein>
    <submittedName>
        <fullName evidence="2">Uncharacterized protein</fullName>
    </submittedName>
</protein>
<feature type="transmembrane region" description="Helical" evidence="1">
    <location>
        <begin position="371"/>
        <end position="393"/>
    </location>
</feature>
<gene>
    <name evidence="2" type="ORF">GCM10009092_16150</name>
</gene>
<evidence type="ECO:0000313" key="3">
    <source>
        <dbReference type="Proteomes" id="UP001501757"/>
    </source>
</evidence>
<name>A0ABN0X1G5_9ALTE</name>
<feature type="transmembrane region" description="Helical" evidence="1">
    <location>
        <begin position="326"/>
        <end position="351"/>
    </location>
</feature>
<keyword evidence="1" id="KW-1133">Transmembrane helix</keyword>
<evidence type="ECO:0000313" key="2">
    <source>
        <dbReference type="EMBL" id="GAA0352535.1"/>
    </source>
</evidence>
<feature type="transmembrane region" description="Helical" evidence="1">
    <location>
        <begin position="414"/>
        <end position="439"/>
    </location>
</feature>
<feature type="transmembrane region" description="Helical" evidence="1">
    <location>
        <begin position="656"/>
        <end position="676"/>
    </location>
</feature>
<feature type="transmembrane region" description="Helical" evidence="1">
    <location>
        <begin position="712"/>
        <end position="729"/>
    </location>
</feature>
<feature type="transmembrane region" description="Helical" evidence="1">
    <location>
        <begin position="274"/>
        <end position="297"/>
    </location>
</feature>
<keyword evidence="1" id="KW-0472">Membrane</keyword>
<dbReference type="EMBL" id="BAAAEI010000006">
    <property type="protein sequence ID" value="GAA0352535.1"/>
    <property type="molecule type" value="Genomic_DNA"/>
</dbReference>
<accession>A0ABN0X1G5</accession>
<reference evidence="2 3" key="1">
    <citation type="journal article" date="2019" name="Int. J. Syst. Evol. Microbiol.">
        <title>The Global Catalogue of Microorganisms (GCM) 10K type strain sequencing project: providing services to taxonomists for standard genome sequencing and annotation.</title>
        <authorList>
            <consortium name="The Broad Institute Genomics Platform"/>
            <consortium name="The Broad Institute Genome Sequencing Center for Infectious Disease"/>
            <person name="Wu L."/>
            <person name="Ma J."/>
        </authorList>
    </citation>
    <scope>NUCLEOTIDE SEQUENCE [LARGE SCALE GENOMIC DNA]</scope>
    <source>
        <strain evidence="2 3">JCM 13378</strain>
    </source>
</reference>
<keyword evidence="1" id="KW-0812">Transmembrane</keyword>
<organism evidence="2 3">
    <name type="scientific">Bowmanella denitrificans</name>
    <dbReference type="NCBI Taxonomy" id="366582"/>
    <lineage>
        <taxon>Bacteria</taxon>
        <taxon>Pseudomonadati</taxon>
        <taxon>Pseudomonadota</taxon>
        <taxon>Gammaproteobacteria</taxon>
        <taxon>Alteromonadales</taxon>
        <taxon>Alteromonadaceae</taxon>
        <taxon>Bowmanella</taxon>
    </lineage>
</organism>
<feature type="transmembrane region" description="Helical" evidence="1">
    <location>
        <begin position="20"/>
        <end position="43"/>
    </location>
</feature>
<proteinExistence type="predicted"/>
<sequence>MFNLTLMWQQWQQHLGKALWLTCGFALCCALFALCMQFGSILFQPTPVWVSQSQQYFTLARVQQDGRLAGINRQALLAAGQMDNIAQAGYLFPRPGQLMLPDGTEHKFNLVYFSPGLPDLLGLPLSGDHEKGVYISEAMANLHFASAEAAIGQRLSHPRLAHGLVIQGILPASVNQLGPWQNDVFLSGEYMHMLAPFTNEPMLSRFLLAVPGYYGILVANPKAQLKLSAEALTERLSAMDLSVQGMRMDTAGSKLLVLPGIQLQPEKFAHLYRLWLLAIVLLLGLAVLLVANTTALFSHQAMTEMENNRIRLVLGADMLHLLRPQWLMATIMLTLMASIAWLLLKLGLAALHQLPGLAQYLQTSDLSTSSGYFVIAILVMAILLGCCMHIPLWQMLKTTLFNRQMTKAASRGQLMVGQAMLCLQLCLATGIVSIVFAVAQDRWRFEQQSNLPPDLIQQSVAQRPRSVLIQPLLSGQYPGLAKGDLALSDRAFDQPISLMIEDPRFSKAVEVGVLRVSPSYFALLSLSGDRPPPDWQQGVIVNQAAAALLQDAGFEQIKGSRLDIGFEGKQNIIGQVANAPHTGRYNAPMPMLYLPLKGADNERHTELHFYFASSPADSLEQALETWLQTAMPGARITHKRSITEVVAAQDRLANQLLGGAALIALLLLGVVVLNLYYQLKAKFSLQRLDFGIQLAVGAPLFVLYWQNVRGNLISLLVAIGLTALALNWLSIDGLTFSVMQTLASGLFLGIVISLVTWLPFIPLQRTTLASLLKQQ</sequence>
<feature type="transmembrane region" description="Helical" evidence="1">
    <location>
        <begin position="741"/>
        <end position="761"/>
    </location>
</feature>
<dbReference type="Proteomes" id="UP001501757">
    <property type="component" value="Unassembled WGS sequence"/>
</dbReference>
<comment type="caution">
    <text evidence="2">The sequence shown here is derived from an EMBL/GenBank/DDBJ whole genome shotgun (WGS) entry which is preliminary data.</text>
</comment>
<evidence type="ECO:0000256" key="1">
    <source>
        <dbReference type="SAM" id="Phobius"/>
    </source>
</evidence>
<feature type="transmembrane region" description="Helical" evidence="1">
    <location>
        <begin position="688"/>
        <end position="706"/>
    </location>
</feature>
<keyword evidence="3" id="KW-1185">Reference proteome</keyword>